<evidence type="ECO:0000313" key="3">
    <source>
        <dbReference type="Proteomes" id="UP001304300"/>
    </source>
</evidence>
<gene>
    <name evidence="2" type="ORF">RZN69_00315</name>
</gene>
<feature type="signal peptide" evidence="1">
    <location>
        <begin position="1"/>
        <end position="21"/>
    </location>
</feature>
<keyword evidence="3" id="KW-1185">Reference proteome</keyword>
<dbReference type="RefSeq" id="WP_317833994.1">
    <property type="nucleotide sequence ID" value="NZ_CP136920.1"/>
</dbReference>
<dbReference type="EMBL" id="CP136920">
    <property type="protein sequence ID" value="WOO41510.1"/>
    <property type="molecule type" value="Genomic_DNA"/>
</dbReference>
<proteinExistence type="predicted"/>
<reference evidence="2 3" key="1">
    <citation type="submission" date="2023-10" db="EMBL/GenBank/DDBJ databases">
        <title>Rubellicoccus peritrichatus gen. nov., sp. nov., isolated from an algae of coral reef tank.</title>
        <authorList>
            <person name="Luo J."/>
        </authorList>
    </citation>
    <scope>NUCLEOTIDE SEQUENCE [LARGE SCALE GENOMIC DNA]</scope>
    <source>
        <strain evidence="2 3">CR14</strain>
    </source>
</reference>
<dbReference type="KEGG" id="puo:RZN69_00315"/>
<dbReference type="Pfam" id="PF03783">
    <property type="entry name" value="CsgG"/>
    <property type="match status" value="1"/>
</dbReference>
<protein>
    <submittedName>
        <fullName evidence="2">CsgG/HfaB family protein</fullName>
    </submittedName>
</protein>
<sequence length="292" mass="31505">MKRTILLPVLSCLLIAGVAQAAKKTLAVSAVVAPPALLQAVSQQGSNLALGRIMDSLDVQLLQALNETAKFTVVERQNLQPIIEEQSFGDSGNVDTDTAAGPFQLTGADYLLVVGIDDFQDFVDRATFDEVSREIERRNVRIAAVARIYDTTSGALKDSVSVELDEMDTQEYFTFGQRSGDTTEAIYRTIATVMADQIANGLADSLYPPRVLAKTGRQITINRGEGTGIEPGQTWIVFAVGEELIDPDTGENLGQEEIMLGSAEIVRVSARTAQAMLTDDNGVQKGQVIRPQ</sequence>
<dbReference type="GO" id="GO:0030288">
    <property type="term" value="C:outer membrane-bounded periplasmic space"/>
    <property type="evidence" value="ECO:0007669"/>
    <property type="project" value="InterPro"/>
</dbReference>
<evidence type="ECO:0000313" key="2">
    <source>
        <dbReference type="EMBL" id="WOO41510.1"/>
    </source>
</evidence>
<dbReference type="AlphaFoldDB" id="A0AAQ3L8X4"/>
<name>A0AAQ3L8X4_9BACT</name>
<evidence type="ECO:0000256" key="1">
    <source>
        <dbReference type="SAM" id="SignalP"/>
    </source>
</evidence>
<keyword evidence="1" id="KW-0732">Signal</keyword>
<accession>A0AAQ3L8X4</accession>
<feature type="chain" id="PRO_5042873621" evidence="1">
    <location>
        <begin position="22"/>
        <end position="292"/>
    </location>
</feature>
<organism evidence="2 3">
    <name type="scientific">Rubellicoccus peritrichatus</name>
    <dbReference type="NCBI Taxonomy" id="3080537"/>
    <lineage>
        <taxon>Bacteria</taxon>
        <taxon>Pseudomonadati</taxon>
        <taxon>Verrucomicrobiota</taxon>
        <taxon>Opitutia</taxon>
        <taxon>Puniceicoccales</taxon>
        <taxon>Cerasicoccaceae</taxon>
        <taxon>Rubellicoccus</taxon>
    </lineage>
</organism>
<dbReference type="Proteomes" id="UP001304300">
    <property type="component" value="Chromosome"/>
</dbReference>
<dbReference type="Gene3D" id="3.40.50.10610">
    <property type="entry name" value="ABC-type transport auxiliary lipoprotein component"/>
    <property type="match status" value="1"/>
</dbReference>
<dbReference type="InterPro" id="IPR005534">
    <property type="entry name" value="Curli_assmbl/transp-comp_CsgG"/>
</dbReference>